<keyword evidence="2" id="KW-0808">Transferase</keyword>
<dbReference type="InterPro" id="IPR029063">
    <property type="entry name" value="SAM-dependent_MTases_sf"/>
</dbReference>
<dbReference type="GO" id="GO:0008757">
    <property type="term" value="F:S-adenosylmethionine-dependent methyltransferase activity"/>
    <property type="evidence" value="ECO:0007669"/>
    <property type="project" value="InterPro"/>
</dbReference>
<evidence type="ECO:0000259" key="1">
    <source>
        <dbReference type="Pfam" id="PF08241"/>
    </source>
</evidence>
<dbReference type="SUPFAM" id="SSF53335">
    <property type="entry name" value="S-adenosyl-L-methionine-dependent methyltransferases"/>
    <property type="match status" value="1"/>
</dbReference>
<dbReference type="Proteomes" id="UP000502699">
    <property type="component" value="Chromosome"/>
</dbReference>
<dbReference type="EMBL" id="CP048029">
    <property type="protein sequence ID" value="QIK37129.1"/>
    <property type="molecule type" value="Genomic_DNA"/>
</dbReference>
<protein>
    <submittedName>
        <fullName evidence="2">Methyltransferase domain-containing protein</fullName>
    </submittedName>
</protein>
<keyword evidence="3" id="KW-1185">Reference proteome</keyword>
<keyword evidence="2" id="KW-0489">Methyltransferase</keyword>
<reference evidence="3" key="1">
    <citation type="submission" date="2020-01" db="EMBL/GenBank/DDBJ databases">
        <title>Caldichromatium gen. nov., sp. nov., a thermophilic purple sulfur bacterium member of the family Chromatiaceae isolated from Nakabusa hot spring, Japan.</title>
        <authorList>
            <person name="Saini M.K."/>
            <person name="Hanada S."/>
            <person name="Tank M."/>
        </authorList>
    </citation>
    <scope>NUCLEOTIDE SEQUENCE [LARGE SCALE GENOMIC DNA]</scope>
    <source>
        <strain evidence="3">No.7</strain>
    </source>
</reference>
<accession>A0A6G7VAN5</accession>
<evidence type="ECO:0000313" key="2">
    <source>
        <dbReference type="EMBL" id="QIK37129.1"/>
    </source>
</evidence>
<name>A0A6G7VAN5_9GAMM</name>
<proteinExistence type="predicted"/>
<dbReference type="Pfam" id="PF08241">
    <property type="entry name" value="Methyltransf_11"/>
    <property type="match status" value="1"/>
</dbReference>
<dbReference type="AlphaFoldDB" id="A0A6G7VAN5"/>
<dbReference type="InterPro" id="IPR013216">
    <property type="entry name" value="Methyltransf_11"/>
</dbReference>
<dbReference type="KEGG" id="cjap:GWK36_02975"/>
<sequence>MTGSEYLESEFQHGQVDARGWRHEDLTRLSFADASLSAILSFDVLEHIPDYPAAARECLRCLKPGGVFVFSVPFIVEAQETLVRARLGSDGRIEHLHPPEYHGDPVSDAGCLCYYHFGWELLDQLRDLGFVDVTALDYWSAAHGYLGGNTLLFVARKPAG</sequence>
<feature type="domain" description="Methyltransferase type 11" evidence="1">
    <location>
        <begin position="20"/>
        <end position="70"/>
    </location>
</feature>
<organism evidence="2 3">
    <name type="scientific">Caldichromatium japonicum</name>
    <dbReference type="NCBI Taxonomy" id="2699430"/>
    <lineage>
        <taxon>Bacteria</taxon>
        <taxon>Pseudomonadati</taxon>
        <taxon>Pseudomonadota</taxon>
        <taxon>Gammaproteobacteria</taxon>
        <taxon>Chromatiales</taxon>
        <taxon>Chromatiaceae</taxon>
        <taxon>Caldichromatium</taxon>
    </lineage>
</organism>
<dbReference type="CDD" id="cd02440">
    <property type="entry name" value="AdoMet_MTases"/>
    <property type="match status" value="1"/>
</dbReference>
<dbReference type="RefSeq" id="WP_166269902.1">
    <property type="nucleotide sequence ID" value="NZ_CP048029.1"/>
</dbReference>
<gene>
    <name evidence="2" type="ORF">GWK36_02975</name>
</gene>
<evidence type="ECO:0000313" key="3">
    <source>
        <dbReference type="Proteomes" id="UP000502699"/>
    </source>
</evidence>
<dbReference type="Gene3D" id="3.40.50.150">
    <property type="entry name" value="Vaccinia Virus protein VP39"/>
    <property type="match status" value="1"/>
</dbReference>
<dbReference type="GO" id="GO:0032259">
    <property type="term" value="P:methylation"/>
    <property type="evidence" value="ECO:0007669"/>
    <property type="project" value="UniProtKB-KW"/>
</dbReference>